<evidence type="ECO:0000256" key="1">
    <source>
        <dbReference type="ARBA" id="ARBA00001968"/>
    </source>
</evidence>
<dbReference type="Proteomes" id="UP001530293">
    <property type="component" value="Unassembled WGS sequence"/>
</dbReference>
<keyword evidence="4" id="KW-1185">Reference proteome</keyword>
<keyword evidence="2" id="KW-0378">Hydrolase</keyword>
<dbReference type="NCBIfam" id="TIGR00172">
    <property type="entry name" value="maf"/>
    <property type="match status" value="1"/>
</dbReference>
<dbReference type="InterPro" id="IPR003697">
    <property type="entry name" value="Maf-like"/>
</dbReference>
<proteinExistence type="inferred from homology"/>
<dbReference type="GO" id="GO:0016787">
    <property type="term" value="F:hydrolase activity"/>
    <property type="evidence" value="ECO:0007669"/>
    <property type="project" value="UniProtKB-KW"/>
</dbReference>
<protein>
    <submittedName>
        <fullName evidence="3">Uncharacterized protein</fullName>
    </submittedName>
</protein>
<comment type="cofactor">
    <cofactor evidence="1">
        <name>a divalent metal cation</name>
        <dbReference type="ChEBI" id="CHEBI:60240"/>
    </cofactor>
</comment>
<dbReference type="SUPFAM" id="SSF52972">
    <property type="entry name" value="ITPase-like"/>
    <property type="match status" value="1"/>
</dbReference>
<reference evidence="3 4" key="1">
    <citation type="submission" date="2024-10" db="EMBL/GenBank/DDBJ databases">
        <title>Updated reference genomes for cyclostephanoid diatoms.</title>
        <authorList>
            <person name="Roberts W.R."/>
            <person name="Alverson A.J."/>
        </authorList>
    </citation>
    <scope>NUCLEOTIDE SEQUENCE [LARGE SCALE GENOMIC DNA]</scope>
    <source>
        <strain evidence="3 4">AJA232-27</strain>
    </source>
</reference>
<dbReference type="InterPro" id="IPR029001">
    <property type="entry name" value="ITPase-like_fam"/>
</dbReference>
<comment type="caution">
    <text evidence="3">The sequence shown here is derived from an EMBL/GenBank/DDBJ whole genome shotgun (WGS) entry which is preliminary data.</text>
</comment>
<dbReference type="Gene3D" id="3.90.950.10">
    <property type="match status" value="1"/>
</dbReference>
<dbReference type="PANTHER" id="PTHR43213">
    <property type="entry name" value="BIFUNCTIONAL DTTP/UTP PYROPHOSPHATASE/METHYLTRANSFERASE PROTEIN-RELATED"/>
    <property type="match status" value="1"/>
</dbReference>
<gene>
    <name evidence="3" type="ORF">ACHAWU_005492</name>
</gene>
<evidence type="ECO:0000313" key="3">
    <source>
        <dbReference type="EMBL" id="KAL3768034.1"/>
    </source>
</evidence>
<accession>A0ABD3MVP8</accession>
<organism evidence="3 4">
    <name type="scientific">Discostella pseudostelligera</name>
    <dbReference type="NCBI Taxonomy" id="259834"/>
    <lineage>
        <taxon>Eukaryota</taxon>
        <taxon>Sar</taxon>
        <taxon>Stramenopiles</taxon>
        <taxon>Ochrophyta</taxon>
        <taxon>Bacillariophyta</taxon>
        <taxon>Coscinodiscophyceae</taxon>
        <taxon>Thalassiosirophycidae</taxon>
        <taxon>Stephanodiscales</taxon>
        <taxon>Stephanodiscaceae</taxon>
        <taxon>Discostella</taxon>
    </lineage>
</organism>
<dbReference type="PANTHER" id="PTHR43213:SF5">
    <property type="entry name" value="BIFUNCTIONAL DTTP_UTP PYROPHOSPHATASE_METHYLTRANSFERASE PROTEIN-RELATED"/>
    <property type="match status" value="1"/>
</dbReference>
<evidence type="ECO:0000313" key="4">
    <source>
        <dbReference type="Proteomes" id="UP001530293"/>
    </source>
</evidence>
<name>A0ABD3MVP8_9STRA</name>
<dbReference type="EMBL" id="JALLBG020000070">
    <property type="protein sequence ID" value="KAL3768034.1"/>
    <property type="molecule type" value="Genomic_DNA"/>
</dbReference>
<sequence length="271" mass="29671">MVLSVITTKENDYSEGSLLVSSFHKIGLSTDESSKLRLLLASKSPRRREILDMMGLVGRYTVKPSPLNEEELQIELANKNFSPQEYARTLAERKAHAMGVLMGTAMPNSGEVTIIIGSDTIVDLDGTIMEKPKNEGDAFNMLRRLSGNVHQVHSGVAAYAVGAGLQNNEKLMFSFTDTARVKFATLTDDDIMAYIDTNEPFDKAGSYGIQGVGGQFGEYVWIVVLLITSANNASYSSSAVERMEGDFFTVMGLPMHRLSKELSLAIRSLSI</sequence>
<dbReference type="HAMAP" id="MF_00528">
    <property type="entry name" value="Maf"/>
    <property type="match status" value="1"/>
</dbReference>
<evidence type="ECO:0000256" key="2">
    <source>
        <dbReference type="ARBA" id="ARBA00022801"/>
    </source>
</evidence>
<dbReference type="AlphaFoldDB" id="A0ABD3MVP8"/>
<dbReference type="CDD" id="cd00555">
    <property type="entry name" value="Maf"/>
    <property type="match status" value="1"/>
</dbReference>
<dbReference type="Pfam" id="PF02545">
    <property type="entry name" value="Maf"/>
    <property type="match status" value="1"/>
</dbReference>